<dbReference type="InterPro" id="IPR036388">
    <property type="entry name" value="WH-like_DNA-bd_sf"/>
</dbReference>
<reference evidence="7" key="1">
    <citation type="submission" date="2023-06" db="EMBL/GenBank/DDBJ databases">
        <title>Genome-scale phylogeny and comparative genomics of the fungal order Sordariales.</title>
        <authorList>
            <consortium name="Lawrence Berkeley National Laboratory"/>
            <person name="Hensen N."/>
            <person name="Bonometti L."/>
            <person name="Westerberg I."/>
            <person name="Brannstrom I.O."/>
            <person name="Guillou S."/>
            <person name="Cros-Aarteil S."/>
            <person name="Calhoun S."/>
            <person name="Haridas S."/>
            <person name="Kuo A."/>
            <person name="Mondo S."/>
            <person name="Pangilinan J."/>
            <person name="Riley R."/>
            <person name="Labutti K."/>
            <person name="Andreopoulos B."/>
            <person name="Lipzen A."/>
            <person name="Chen C."/>
            <person name="Yanf M."/>
            <person name="Daum C."/>
            <person name="Ng V."/>
            <person name="Clum A."/>
            <person name="Steindorff A."/>
            <person name="Ohm R."/>
            <person name="Martin F."/>
            <person name="Silar P."/>
            <person name="Natvig D."/>
            <person name="Lalanne C."/>
            <person name="Gautier V."/>
            <person name="Ament-Velasquez S.L."/>
            <person name="Kruys A."/>
            <person name="Hutchinson M.I."/>
            <person name="Powell A.J."/>
            <person name="Barry K."/>
            <person name="Miller A.N."/>
            <person name="Grigoriev I.V."/>
            <person name="Debuchy R."/>
            <person name="Gladieux P."/>
            <person name="Thoren M.H."/>
            <person name="Johannesson H."/>
        </authorList>
    </citation>
    <scope>NUCLEOTIDE SEQUENCE</scope>
    <source>
        <strain evidence="7">PSN4</strain>
    </source>
</reference>
<feature type="region of interest" description="Disordered" evidence="4">
    <location>
        <begin position="487"/>
        <end position="620"/>
    </location>
</feature>
<gene>
    <name evidence="7" type="ORF">QBC47DRAFT_384455</name>
</gene>
<feature type="compositionally biased region" description="Basic and acidic residues" evidence="4">
    <location>
        <begin position="523"/>
        <end position="539"/>
    </location>
</feature>
<dbReference type="PRINTS" id="PR00053">
    <property type="entry name" value="FORKHEAD"/>
</dbReference>
<feature type="compositionally biased region" description="Polar residues" evidence="4">
    <location>
        <begin position="261"/>
        <end position="272"/>
    </location>
</feature>
<dbReference type="SMART" id="SM00384">
    <property type="entry name" value="AT_hook"/>
    <property type="match status" value="2"/>
</dbReference>
<dbReference type="Pfam" id="PF00250">
    <property type="entry name" value="Forkhead"/>
    <property type="match status" value="1"/>
</dbReference>
<evidence type="ECO:0000256" key="1">
    <source>
        <dbReference type="ARBA" id="ARBA00023125"/>
    </source>
</evidence>
<dbReference type="AlphaFoldDB" id="A0AAJ0BC91"/>
<evidence type="ECO:0000259" key="5">
    <source>
        <dbReference type="PROSITE" id="PS50006"/>
    </source>
</evidence>
<dbReference type="PANTHER" id="PTHR21712">
    <property type="entry name" value="PRE-RRNA-PROCESSING PROTEIN FHL1"/>
    <property type="match status" value="1"/>
</dbReference>
<feature type="domain" description="Fork-head" evidence="6">
    <location>
        <begin position="621"/>
        <end position="695"/>
    </location>
</feature>
<feature type="domain" description="FHA" evidence="5">
    <location>
        <begin position="321"/>
        <end position="372"/>
    </location>
</feature>
<dbReference type="GO" id="GO:0043565">
    <property type="term" value="F:sequence-specific DNA binding"/>
    <property type="evidence" value="ECO:0007669"/>
    <property type="project" value="InterPro"/>
</dbReference>
<evidence type="ECO:0000256" key="2">
    <source>
        <dbReference type="ARBA" id="ARBA00023242"/>
    </source>
</evidence>
<feature type="region of interest" description="Disordered" evidence="4">
    <location>
        <begin position="701"/>
        <end position="876"/>
    </location>
</feature>
<dbReference type="GO" id="GO:0003700">
    <property type="term" value="F:DNA-binding transcription factor activity"/>
    <property type="evidence" value="ECO:0007669"/>
    <property type="project" value="InterPro"/>
</dbReference>
<keyword evidence="8" id="KW-1185">Reference proteome</keyword>
<feature type="DNA-binding region" description="Fork-head" evidence="3">
    <location>
        <begin position="621"/>
        <end position="695"/>
    </location>
</feature>
<feature type="compositionally biased region" description="Basic and acidic residues" evidence="4">
    <location>
        <begin position="562"/>
        <end position="572"/>
    </location>
</feature>
<feature type="compositionally biased region" description="Polar residues" evidence="4">
    <location>
        <begin position="741"/>
        <end position="766"/>
    </location>
</feature>
<organism evidence="7 8">
    <name type="scientific">Echria macrotheca</name>
    <dbReference type="NCBI Taxonomy" id="438768"/>
    <lineage>
        <taxon>Eukaryota</taxon>
        <taxon>Fungi</taxon>
        <taxon>Dikarya</taxon>
        <taxon>Ascomycota</taxon>
        <taxon>Pezizomycotina</taxon>
        <taxon>Sordariomycetes</taxon>
        <taxon>Sordariomycetidae</taxon>
        <taxon>Sordariales</taxon>
        <taxon>Schizotheciaceae</taxon>
        <taxon>Echria</taxon>
    </lineage>
</organism>
<evidence type="ECO:0000313" key="7">
    <source>
        <dbReference type="EMBL" id="KAK1754624.1"/>
    </source>
</evidence>
<dbReference type="PANTHER" id="PTHR21712:SF29">
    <property type="entry name" value="PRE-RRNA-PROCESSING PROTEIN FHL1"/>
    <property type="match status" value="1"/>
</dbReference>
<feature type="region of interest" description="Disordered" evidence="4">
    <location>
        <begin position="427"/>
        <end position="475"/>
    </location>
</feature>
<protein>
    <submittedName>
        <fullName evidence="7">Uncharacterized protein</fullName>
    </submittedName>
</protein>
<feature type="compositionally biased region" description="Basic residues" evidence="4">
    <location>
        <begin position="552"/>
        <end position="561"/>
    </location>
</feature>
<dbReference type="InterPro" id="IPR017956">
    <property type="entry name" value="AT_hook_DNA-bd_motif"/>
</dbReference>
<dbReference type="Gene3D" id="2.60.200.20">
    <property type="match status" value="1"/>
</dbReference>
<dbReference type="InterPro" id="IPR036390">
    <property type="entry name" value="WH_DNA-bd_sf"/>
</dbReference>
<keyword evidence="2 3" id="KW-0539">Nucleus</keyword>
<feature type="compositionally biased region" description="Basic and acidic residues" evidence="4">
    <location>
        <begin position="427"/>
        <end position="440"/>
    </location>
</feature>
<proteinExistence type="predicted"/>
<dbReference type="GO" id="GO:0005634">
    <property type="term" value="C:nucleus"/>
    <property type="evidence" value="ECO:0007669"/>
    <property type="project" value="UniProtKB-SubCell"/>
</dbReference>
<dbReference type="SUPFAM" id="SSF46785">
    <property type="entry name" value="Winged helix' DNA-binding domain"/>
    <property type="match status" value="1"/>
</dbReference>
<dbReference type="InterPro" id="IPR001766">
    <property type="entry name" value="Fork_head_dom"/>
</dbReference>
<evidence type="ECO:0000313" key="8">
    <source>
        <dbReference type="Proteomes" id="UP001239445"/>
    </source>
</evidence>
<feature type="compositionally biased region" description="Low complexity" evidence="4">
    <location>
        <begin position="854"/>
        <end position="875"/>
    </location>
</feature>
<feature type="region of interest" description="Disordered" evidence="4">
    <location>
        <begin position="207"/>
        <end position="285"/>
    </location>
</feature>
<feature type="compositionally biased region" description="Basic and acidic residues" evidence="4">
    <location>
        <begin position="581"/>
        <end position="614"/>
    </location>
</feature>
<evidence type="ECO:0000256" key="4">
    <source>
        <dbReference type="SAM" id="MobiDB-lite"/>
    </source>
</evidence>
<dbReference type="Proteomes" id="UP001239445">
    <property type="component" value="Unassembled WGS sequence"/>
</dbReference>
<dbReference type="Gene3D" id="1.10.10.10">
    <property type="entry name" value="Winged helix-like DNA-binding domain superfamily/Winged helix DNA-binding domain"/>
    <property type="match status" value="1"/>
</dbReference>
<dbReference type="InterPro" id="IPR008984">
    <property type="entry name" value="SMAD_FHA_dom_sf"/>
</dbReference>
<dbReference type="SUPFAM" id="SSF49879">
    <property type="entry name" value="SMAD/FHA domain"/>
    <property type="match status" value="1"/>
</dbReference>
<name>A0AAJ0BC91_9PEZI</name>
<dbReference type="PROSITE" id="PS50006">
    <property type="entry name" value="FHA_DOMAIN"/>
    <property type="match status" value="1"/>
</dbReference>
<evidence type="ECO:0000256" key="3">
    <source>
        <dbReference type="PROSITE-ProRule" id="PRU00089"/>
    </source>
</evidence>
<dbReference type="SMART" id="SM00339">
    <property type="entry name" value="FH"/>
    <property type="match status" value="1"/>
</dbReference>
<dbReference type="Pfam" id="PF00498">
    <property type="entry name" value="FHA"/>
    <property type="match status" value="1"/>
</dbReference>
<dbReference type="EMBL" id="MU839835">
    <property type="protein sequence ID" value="KAK1754624.1"/>
    <property type="molecule type" value="Genomic_DNA"/>
</dbReference>
<feature type="compositionally biased region" description="Acidic residues" evidence="4">
    <location>
        <begin position="444"/>
        <end position="458"/>
    </location>
</feature>
<comment type="subcellular location">
    <subcellularLocation>
        <location evidence="3">Nucleus</location>
    </subcellularLocation>
</comment>
<sequence>MTLSPRHGADALEASPAPPAFSPLTDQAQPTREPSVDVDLNAPAATEPSALPPNAPNAPDAPSVDQNQVLFNPTALGQLRGALVDSDFNMPLDYSQPPPAPAMTASQQQALVNSLAHQIQAARTSIRPSTIAPAQVMGNGAGHDEQSALDAPRKSVEDTRLESFARIEFADSVFQMTTYAVVIGRDQRALEQAKKDKRRMQKYIQENERRAELGLPELPPPSAEPPKFSKSYVSEEGGMLGPESNGDEDERPAKRRKTNKNGDSVSAGESQPQPSPAEADAPEQSVDDGADLIVNRQYISHTPGATPVNLSALLPSPDSVPFIGIHSPGPDIAAGTKAISRQHLKIQFNKTSCVFEAIPLHRNGFFVDDVHYREGRAVLRSGAQLQIKDVQFAFIINGVPKGKTGAEDNLEDGAANRRYSEGGKEMSFEFESNHGNEKMRSTSPEEDGQQDDRDESDSDGSGGEPMDEDAEAPADGSVLQTIERDAETGQQLAQSPLDLAALAGMPLKKRGPGRPPKNGVMSKRQEREIRKRMNEEAKKNAPPPTPGEPPVKRKVGRPRKHPLPEDGGERPEKRKYKPRKKNGEEGESDPEKMVKERRREKPKTPPLQLRREDYTQEQLQKPNKNYGLLIYEVLSVAPPDGLSLKQIYKRISERYPFFHFAVETKGWESSVRHNLIGNDAFKKNEETHLWSLVPGIDIDAGKKRKAASPDYPPRLPQDGQHHQSPAQGAAFRPDPAGLGRYTQSGTPQHPPFTASNSPSGVAQHPSSQPPQRYPATGPSPLPVPPQIHGPQNTAHQQPVPGASISPYTRTPPVPTPTGQMSATPQPTPASLTNSTPAVPLYPHLPKGTVTNGLPGPSQLGAAQGAASGTTTSQTPDTAAFEPAVAPELITFVAEFKATATEQLNKLNKGGNPRQIVLSAVRRFLKLASASTVQDSDTGVETVVFGVLQSTSVDKVGDKRFLHPKLLQGLMAFKDRIRPVLLQKLGDPMAELIVLSAFDRALGFEKESTLEVSEERKDELARAEGVLLDNLGPVIEGYQKKLASTT</sequence>
<accession>A0AAJ0BC91</accession>
<feature type="compositionally biased region" description="Pro residues" evidence="4">
    <location>
        <begin position="767"/>
        <end position="787"/>
    </location>
</feature>
<comment type="caution">
    <text evidence="7">The sequence shown here is derived from an EMBL/GenBank/DDBJ whole genome shotgun (WGS) entry which is preliminary data.</text>
</comment>
<keyword evidence="1 3" id="KW-0238">DNA-binding</keyword>
<feature type="region of interest" description="Disordered" evidence="4">
    <location>
        <begin position="1"/>
        <end position="65"/>
    </location>
</feature>
<dbReference type="PROSITE" id="PS50039">
    <property type="entry name" value="FORK_HEAD_3"/>
    <property type="match status" value="1"/>
</dbReference>
<dbReference type="InterPro" id="IPR045178">
    <property type="entry name" value="Fhl1/FHA1"/>
</dbReference>
<dbReference type="GO" id="GO:0060962">
    <property type="term" value="P:regulation of ribosomal protein gene transcription by RNA polymerase II"/>
    <property type="evidence" value="ECO:0007669"/>
    <property type="project" value="InterPro"/>
</dbReference>
<dbReference type="InterPro" id="IPR000253">
    <property type="entry name" value="FHA_dom"/>
</dbReference>
<feature type="compositionally biased region" description="Polar residues" evidence="4">
    <location>
        <begin position="818"/>
        <end position="836"/>
    </location>
</feature>
<evidence type="ECO:0000259" key="6">
    <source>
        <dbReference type="PROSITE" id="PS50039"/>
    </source>
</evidence>